<accession>A0AAE1LNI2</accession>
<dbReference type="AlphaFoldDB" id="A0AAE1LNI2"/>
<evidence type="ECO:0000313" key="5">
    <source>
        <dbReference type="EMBL" id="KAK3926826.1"/>
    </source>
</evidence>
<protein>
    <submittedName>
        <fullName evidence="5">Protein takeout</fullName>
    </submittedName>
</protein>
<dbReference type="Pfam" id="PF06585">
    <property type="entry name" value="JHBP"/>
    <property type="match status" value="1"/>
</dbReference>
<evidence type="ECO:0000256" key="1">
    <source>
        <dbReference type="ARBA" id="ARBA00022729"/>
    </source>
</evidence>
<dbReference type="SMART" id="SM00700">
    <property type="entry name" value="JHBP"/>
    <property type="match status" value="1"/>
</dbReference>
<evidence type="ECO:0000256" key="3">
    <source>
        <dbReference type="ARBA" id="ARBA00060902"/>
    </source>
</evidence>
<keyword evidence="2" id="KW-0090">Biological rhythms</keyword>
<keyword evidence="1 4" id="KW-0732">Signal</keyword>
<comment type="similarity">
    <text evidence="3">Belongs to the TO family.</text>
</comment>
<sequence length="258" mass="28418">MADDGVYNTLLLQGLGLLCLLGCGASAADLSDYVTPCKAADPDLNECVKKAAQHLFEISAKGIPELNVPQLDPATVPKLAVERDGALTMNLELINSTHHGLGGVKITKASIDPHKNEYNFTVIIPHYVVSGQYDINGRVILLPITGHGQANLTFIHTEGSWTFQGERETRDGESYLKLTKLKSIISHDTPKNVLIHFDGLFGGNKVLGDTMNHFMNENWKEITKQLKPSVQASFERRLLPVAQRFLSNFPLKKLFADL</sequence>
<dbReference type="GO" id="GO:0007623">
    <property type="term" value="P:circadian rhythm"/>
    <property type="evidence" value="ECO:0007669"/>
    <property type="project" value="UniProtKB-ARBA"/>
</dbReference>
<dbReference type="GO" id="GO:0005615">
    <property type="term" value="C:extracellular space"/>
    <property type="evidence" value="ECO:0007669"/>
    <property type="project" value="TreeGrafter"/>
</dbReference>
<comment type="caution">
    <text evidence="5">The sequence shown here is derived from an EMBL/GenBank/DDBJ whole genome shotgun (WGS) entry which is preliminary data.</text>
</comment>
<dbReference type="Gene3D" id="3.15.10.30">
    <property type="entry name" value="Haemolymph juvenile hormone binding protein"/>
    <property type="match status" value="1"/>
</dbReference>
<dbReference type="InterPro" id="IPR010562">
    <property type="entry name" value="Haemolymph_juvenile_hormone-bd"/>
</dbReference>
<evidence type="ECO:0000256" key="4">
    <source>
        <dbReference type="SAM" id="SignalP"/>
    </source>
</evidence>
<keyword evidence="6" id="KW-1185">Reference proteome</keyword>
<dbReference type="Proteomes" id="UP001219518">
    <property type="component" value="Unassembled WGS sequence"/>
</dbReference>
<dbReference type="PANTHER" id="PTHR11008:SF40">
    <property type="entry name" value="PROTEIN TAKEOUT"/>
    <property type="match status" value="1"/>
</dbReference>
<reference evidence="5" key="2">
    <citation type="journal article" date="2023" name="BMC Genomics">
        <title>Pest status, molecular evolution, and epigenetic factors derived from the genome assembly of Frankliniella fusca, a thysanopteran phytovirus vector.</title>
        <authorList>
            <person name="Catto M.A."/>
            <person name="Labadie P.E."/>
            <person name="Jacobson A.L."/>
            <person name="Kennedy G.G."/>
            <person name="Srinivasan R."/>
            <person name="Hunt B.G."/>
        </authorList>
    </citation>
    <scope>NUCLEOTIDE SEQUENCE</scope>
    <source>
        <strain evidence="5">PL_HMW_Pooled</strain>
    </source>
</reference>
<proteinExistence type="inferred from homology"/>
<dbReference type="EMBL" id="JAHWGI010001270">
    <property type="protein sequence ID" value="KAK3926826.1"/>
    <property type="molecule type" value="Genomic_DNA"/>
</dbReference>
<organism evidence="5 6">
    <name type="scientific">Frankliniella fusca</name>
    <dbReference type="NCBI Taxonomy" id="407009"/>
    <lineage>
        <taxon>Eukaryota</taxon>
        <taxon>Metazoa</taxon>
        <taxon>Ecdysozoa</taxon>
        <taxon>Arthropoda</taxon>
        <taxon>Hexapoda</taxon>
        <taxon>Insecta</taxon>
        <taxon>Pterygota</taxon>
        <taxon>Neoptera</taxon>
        <taxon>Paraneoptera</taxon>
        <taxon>Thysanoptera</taxon>
        <taxon>Terebrantia</taxon>
        <taxon>Thripoidea</taxon>
        <taxon>Thripidae</taxon>
        <taxon>Frankliniella</taxon>
    </lineage>
</organism>
<dbReference type="FunFam" id="3.15.10.30:FF:000001">
    <property type="entry name" value="Takeout-like protein 1"/>
    <property type="match status" value="1"/>
</dbReference>
<evidence type="ECO:0000313" key="6">
    <source>
        <dbReference type="Proteomes" id="UP001219518"/>
    </source>
</evidence>
<feature type="chain" id="PRO_5042152724" evidence="4">
    <location>
        <begin position="28"/>
        <end position="258"/>
    </location>
</feature>
<feature type="signal peptide" evidence="4">
    <location>
        <begin position="1"/>
        <end position="27"/>
    </location>
</feature>
<dbReference type="InterPro" id="IPR038606">
    <property type="entry name" value="To_sf"/>
</dbReference>
<evidence type="ECO:0000256" key="2">
    <source>
        <dbReference type="ARBA" id="ARBA00023108"/>
    </source>
</evidence>
<dbReference type="PANTHER" id="PTHR11008">
    <property type="entry name" value="PROTEIN TAKEOUT-LIKE PROTEIN"/>
    <property type="match status" value="1"/>
</dbReference>
<reference evidence="5" key="1">
    <citation type="submission" date="2021-07" db="EMBL/GenBank/DDBJ databases">
        <authorList>
            <person name="Catto M.A."/>
            <person name="Jacobson A."/>
            <person name="Kennedy G."/>
            <person name="Labadie P."/>
            <person name="Hunt B.G."/>
            <person name="Srinivasan R."/>
        </authorList>
    </citation>
    <scope>NUCLEOTIDE SEQUENCE</scope>
    <source>
        <strain evidence="5">PL_HMW_Pooled</strain>
        <tissue evidence="5">Head</tissue>
    </source>
</reference>
<name>A0AAE1LNI2_9NEOP</name>
<gene>
    <name evidence="5" type="ORF">KUF71_015162</name>
</gene>